<gene>
    <name evidence="1" type="ORF">MSHOH_1460</name>
</gene>
<dbReference type="AlphaFoldDB" id="A0A0E3SEK7"/>
<evidence type="ECO:0000313" key="1">
    <source>
        <dbReference type="EMBL" id="AKB77943.1"/>
    </source>
</evidence>
<dbReference type="KEGG" id="mhor:MSHOH_1460"/>
<organism evidence="1 2">
    <name type="scientific">Methanosarcina horonobensis HB-1 = JCM 15518</name>
    <dbReference type="NCBI Taxonomy" id="1434110"/>
    <lineage>
        <taxon>Archaea</taxon>
        <taxon>Methanobacteriati</taxon>
        <taxon>Methanobacteriota</taxon>
        <taxon>Stenosarchaea group</taxon>
        <taxon>Methanomicrobia</taxon>
        <taxon>Methanosarcinales</taxon>
        <taxon>Methanosarcinaceae</taxon>
        <taxon>Methanosarcina</taxon>
    </lineage>
</organism>
<evidence type="ECO:0000313" key="2">
    <source>
        <dbReference type="Proteomes" id="UP000033101"/>
    </source>
</evidence>
<dbReference type="STRING" id="1434110.MSHOH_1460"/>
<dbReference type="EMBL" id="CP009516">
    <property type="protein sequence ID" value="AKB77943.1"/>
    <property type="molecule type" value="Genomic_DNA"/>
</dbReference>
<reference evidence="1 2" key="1">
    <citation type="submission" date="2014-07" db="EMBL/GenBank/DDBJ databases">
        <title>Methanogenic archaea and the global carbon cycle.</title>
        <authorList>
            <person name="Henriksen J.R."/>
            <person name="Luke J."/>
            <person name="Reinhart S."/>
            <person name="Benedict M.N."/>
            <person name="Youngblut N.D."/>
            <person name="Metcalf M.E."/>
            <person name="Whitaker R.J."/>
            <person name="Metcalf W.W."/>
        </authorList>
    </citation>
    <scope>NUCLEOTIDE SEQUENCE [LARGE SCALE GENOMIC DNA]</scope>
    <source>
        <strain evidence="1 2">HB-1</strain>
    </source>
</reference>
<dbReference type="HOGENOM" id="CLU_1529235_0_0_2"/>
<proteinExistence type="predicted"/>
<accession>A0A0E3SEK7</accession>
<keyword evidence="2" id="KW-1185">Reference proteome</keyword>
<dbReference type="Proteomes" id="UP000033101">
    <property type="component" value="Chromosome"/>
</dbReference>
<name>A0A0E3SEK7_9EURY</name>
<protein>
    <submittedName>
        <fullName evidence="1">Uncharacterized protein</fullName>
    </submittedName>
</protein>
<sequence>MRVVGDTVTIHVSGKVLVMSSGTTGVLPRYNEYTLTEGRALTEGIHSFTDDTDINTGLHNLIYPWIACFDPAGSEVDVFIFTKRPKNFQCIVDASGTITQLVLYPGNGIIYGRNFLYANLTQDSNADLIPDFLDSSLPGSITKVLQIYDFQKVFYVSSDDYFYVSSDGYTLEAIR</sequence>
<dbReference type="PATRIC" id="fig|1434110.4.peg.1817"/>